<sequence>MRKISFILGLILLLVVAGCKCTKNAAAYDKLTANGWELEYITGVRIAFEGLYPDTKPQLSFTKTGEANGNSSCNPFSTRYTTKEPNSIAIEAPKAMTMRFCEGEGERRFLDMMQKITKYDVTPDGKLVLLMDDIVAMRFKKKP</sequence>
<proteinExistence type="predicted"/>
<name>A0A4S4A4P9_9FLAO</name>
<evidence type="ECO:0000313" key="3">
    <source>
        <dbReference type="EMBL" id="THF53288.1"/>
    </source>
</evidence>
<comment type="caution">
    <text evidence="3">The sequence shown here is derived from an EMBL/GenBank/DDBJ whole genome shotgun (WGS) entry which is preliminary data.</text>
</comment>
<organism evidence="3 4">
    <name type="scientific">Flavobacterium supellecticarium</name>
    <dbReference type="NCBI Taxonomy" id="2565924"/>
    <lineage>
        <taxon>Bacteria</taxon>
        <taxon>Pseudomonadati</taxon>
        <taxon>Bacteroidota</taxon>
        <taxon>Flavobacteriia</taxon>
        <taxon>Flavobacteriales</taxon>
        <taxon>Flavobacteriaceae</taxon>
        <taxon>Flavobacterium</taxon>
    </lineage>
</organism>
<dbReference type="InterPro" id="IPR038670">
    <property type="entry name" value="HslJ-like_sf"/>
</dbReference>
<gene>
    <name evidence="3" type="ORF">E6C50_03550</name>
</gene>
<dbReference type="Proteomes" id="UP000307507">
    <property type="component" value="Unassembled WGS sequence"/>
</dbReference>
<dbReference type="AlphaFoldDB" id="A0A4S4A4P9"/>
<evidence type="ECO:0000313" key="4">
    <source>
        <dbReference type="Proteomes" id="UP000307507"/>
    </source>
</evidence>
<dbReference type="OrthoDB" id="880459at2"/>
<evidence type="ECO:0000259" key="2">
    <source>
        <dbReference type="Pfam" id="PF03724"/>
    </source>
</evidence>
<dbReference type="PANTHER" id="PTHR35535">
    <property type="entry name" value="HEAT SHOCK PROTEIN HSLJ"/>
    <property type="match status" value="1"/>
</dbReference>
<accession>A0A4S4A4P9</accession>
<feature type="chain" id="PRO_5020538228" evidence="1">
    <location>
        <begin position="26"/>
        <end position="143"/>
    </location>
</feature>
<dbReference type="PANTHER" id="PTHR35535:SF1">
    <property type="entry name" value="HEAT SHOCK PROTEIN HSLJ"/>
    <property type="match status" value="1"/>
</dbReference>
<evidence type="ECO:0000256" key="1">
    <source>
        <dbReference type="SAM" id="SignalP"/>
    </source>
</evidence>
<keyword evidence="4" id="KW-1185">Reference proteome</keyword>
<protein>
    <submittedName>
        <fullName evidence="3">META domain-containing protein</fullName>
    </submittedName>
</protein>
<feature type="domain" description="DUF306" evidence="2">
    <location>
        <begin position="30"/>
        <end position="139"/>
    </location>
</feature>
<dbReference type="Pfam" id="PF03724">
    <property type="entry name" value="META"/>
    <property type="match status" value="1"/>
</dbReference>
<dbReference type="EMBL" id="SSNZ01000001">
    <property type="protein sequence ID" value="THF53288.1"/>
    <property type="molecule type" value="Genomic_DNA"/>
</dbReference>
<keyword evidence="1" id="KW-0732">Signal</keyword>
<reference evidence="3 4" key="1">
    <citation type="submission" date="2019-04" db="EMBL/GenBank/DDBJ databases">
        <title>Flavobacterium sp. nov. isolated from construction timber.</title>
        <authorList>
            <person name="Lin S.-Y."/>
            <person name="Chang C.-T."/>
            <person name="Young C.-C."/>
        </authorList>
    </citation>
    <scope>NUCLEOTIDE SEQUENCE [LARGE SCALE GENOMIC DNA]</scope>
    <source>
        <strain evidence="3 4">CC-CTC003</strain>
    </source>
</reference>
<dbReference type="RefSeq" id="WP_136401811.1">
    <property type="nucleotide sequence ID" value="NZ_SSNZ01000001.1"/>
</dbReference>
<dbReference type="PROSITE" id="PS51257">
    <property type="entry name" value="PROKAR_LIPOPROTEIN"/>
    <property type="match status" value="1"/>
</dbReference>
<feature type="signal peptide" evidence="1">
    <location>
        <begin position="1"/>
        <end position="25"/>
    </location>
</feature>
<dbReference type="InterPro" id="IPR053147">
    <property type="entry name" value="Hsp_HslJ-like"/>
</dbReference>
<dbReference type="InterPro" id="IPR005184">
    <property type="entry name" value="DUF306_Meta_HslJ"/>
</dbReference>
<dbReference type="Gene3D" id="2.40.128.270">
    <property type="match status" value="1"/>
</dbReference>